<keyword evidence="7 8" id="KW-0472">Membrane</keyword>
<feature type="transmembrane region" description="Helical" evidence="8">
    <location>
        <begin position="59"/>
        <end position="77"/>
    </location>
</feature>
<dbReference type="RefSeq" id="WP_285933724.1">
    <property type="nucleotide sequence ID" value="NZ_JASTZU010000058.1"/>
</dbReference>
<proteinExistence type="inferred from homology"/>
<dbReference type="Pfam" id="PF04066">
    <property type="entry name" value="MrpF_PhaF"/>
    <property type="match status" value="1"/>
</dbReference>
<evidence type="ECO:0000256" key="6">
    <source>
        <dbReference type="ARBA" id="ARBA00022989"/>
    </source>
</evidence>
<dbReference type="InterPro" id="IPR007208">
    <property type="entry name" value="MrpF/PhaF-like"/>
</dbReference>
<evidence type="ECO:0000313" key="9">
    <source>
        <dbReference type="EMBL" id="MDL4842454.1"/>
    </source>
</evidence>
<evidence type="ECO:0000256" key="8">
    <source>
        <dbReference type="SAM" id="Phobius"/>
    </source>
</evidence>
<keyword evidence="4" id="KW-1003">Cell membrane</keyword>
<dbReference type="Proteomes" id="UP001235343">
    <property type="component" value="Unassembled WGS sequence"/>
</dbReference>
<keyword evidence="6 8" id="KW-1133">Transmembrane helix</keyword>
<reference evidence="9 10" key="1">
    <citation type="submission" date="2023-06" db="EMBL/GenBank/DDBJ databases">
        <title>Aquibacillus rhizosphaerae LR5S19.</title>
        <authorList>
            <person name="Sun J.-Q."/>
        </authorList>
    </citation>
    <scope>NUCLEOTIDE SEQUENCE [LARGE SCALE GENOMIC DNA]</scope>
    <source>
        <strain evidence="9 10">LR5S19</strain>
    </source>
</reference>
<accession>A0ABT7L9B7</accession>
<sequence>MLYVILAIILSAILAFYRVFKGPSLPDRLVAMNSIGVMFLLVLVLLSYYFERKIFLDVALVYGISLFINVLIMAKYLKIPWKG</sequence>
<comment type="caution">
    <text evidence="9">The sequence shown here is derived from an EMBL/GenBank/DDBJ whole genome shotgun (WGS) entry which is preliminary data.</text>
</comment>
<evidence type="ECO:0000313" key="10">
    <source>
        <dbReference type="Proteomes" id="UP001235343"/>
    </source>
</evidence>
<comment type="similarity">
    <text evidence="2">Belongs to the CPA3 antiporters (TC 2.A.63) subunit F family.</text>
</comment>
<dbReference type="PANTHER" id="PTHR34702">
    <property type="entry name" value="NA(+)/H(+) ANTIPORTER SUBUNIT F1"/>
    <property type="match status" value="1"/>
</dbReference>
<keyword evidence="10" id="KW-1185">Reference proteome</keyword>
<evidence type="ECO:0000256" key="4">
    <source>
        <dbReference type="ARBA" id="ARBA00022475"/>
    </source>
</evidence>
<evidence type="ECO:0000256" key="2">
    <source>
        <dbReference type="ARBA" id="ARBA00009212"/>
    </source>
</evidence>
<keyword evidence="3" id="KW-0813">Transport</keyword>
<name>A0ABT7L9B7_9BACI</name>
<keyword evidence="5 8" id="KW-0812">Transmembrane</keyword>
<protein>
    <submittedName>
        <fullName evidence="9">Monovalent cation/H+ antiporter complex subunit F</fullName>
    </submittedName>
</protein>
<gene>
    <name evidence="9" type="ORF">QQS35_18625</name>
</gene>
<comment type="subcellular location">
    <subcellularLocation>
        <location evidence="1">Cell membrane</location>
        <topology evidence="1">Multi-pass membrane protein</topology>
    </subcellularLocation>
</comment>
<evidence type="ECO:0000256" key="1">
    <source>
        <dbReference type="ARBA" id="ARBA00004651"/>
    </source>
</evidence>
<evidence type="ECO:0000256" key="5">
    <source>
        <dbReference type="ARBA" id="ARBA00022692"/>
    </source>
</evidence>
<dbReference type="EMBL" id="JASTZU010000058">
    <property type="protein sequence ID" value="MDL4842454.1"/>
    <property type="molecule type" value="Genomic_DNA"/>
</dbReference>
<organism evidence="9 10">
    <name type="scientific">Aquibacillus rhizosphaerae</name>
    <dbReference type="NCBI Taxonomy" id="3051431"/>
    <lineage>
        <taxon>Bacteria</taxon>
        <taxon>Bacillati</taxon>
        <taxon>Bacillota</taxon>
        <taxon>Bacilli</taxon>
        <taxon>Bacillales</taxon>
        <taxon>Bacillaceae</taxon>
        <taxon>Aquibacillus</taxon>
    </lineage>
</organism>
<evidence type="ECO:0000256" key="7">
    <source>
        <dbReference type="ARBA" id="ARBA00023136"/>
    </source>
</evidence>
<evidence type="ECO:0000256" key="3">
    <source>
        <dbReference type="ARBA" id="ARBA00022448"/>
    </source>
</evidence>
<feature type="transmembrane region" description="Helical" evidence="8">
    <location>
        <begin position="31"/>
        <end position="50"/>
    </location>
</feature>
<dbReference type="PANTHER" id="PTHR34702:SF1">
    <property type="entry name" value="NA(+)_H(+) ANTIPORTER SUBUNIT F"/>
    <property type="match status" value="1"/>
</dbReference>